<evidence type="ECO:0000313" key="10">
    <source>
        <dbReference type="Proteomes" id="UP000254343"/>
    </source>
</evidence>
<organism evidence="9 10">
    <name type="scientific">Afipia felis</name>
    <name type="common">Cat scratch disease bacillus</name>
    <dbReference type="NCBI Taxonomy" id="1035"/>
    <lineage>
        <taxon>Bacteria</taxon>
        <taxon>Pseudomonadati</taxon>
        <taxon>Pseudomonadota</taxon>
        <taxon>Alphaproteobacteria</taxon>
        <taxon>Hyphomicrobiales</taxon>
        <taxon>Nitrobacteraceae</taxon>
        <taxon>Afipia</taxon>
    </lineage>
</organism>
<dbReference type="InterPro" id="IPR038673">
    <property type="entry name" value="OprB_sf"/>
</dbReference>
<dbReference type="InterPro" id="IPR027385">
    <property type="entry name" value="Beta-barrel_OMP"/>
</dbReference>
<dbReference type="GO" id="GO:0008643">
    <property type="term" value="P:carbohydrate transport"/>
    <property type="evidence" value="ECO:0007669"/>
    <property type="project" value="InterPro"/>
</dbReference>
<evidence type="ECO:0000256" key="3">
    <source>
        <dbReference type="ARBA" id="ARBA00022729"/>
    </source>
</evidence>
<evidence type="ECO:0000256" key="1">
    <source>
        <dbReference type="ARBA" id="ARBA00004442"/>
    </source>
</evidence>
<name>A0A380WCW0_AFIFE</name>
<evidence type="ECO:0000256" key="5">
    <source>
        <dbReference type="ARBA" id="ARBA00023237"/>
    </source>
</evidence>
<keyword evidence="4" id="KW-0472">Membrane</keyword>
<dbReference type="Gene3D" id="2.40.160.20">
    <property type="match status" value="1"/>
</dbReference>
<dbReference type="InterPro" id="IPR007049">
    <property type="entry name" value="Carb-sel_porin_OprB"/>
</dbReference>
<dbReference type="InterPro" id="IPR051692">
    <property type="entry name" value="OMP-like"/>
</dbReference>
<evidence type="ECO:0000256" key="2">
    <source>
        <dbReference type="ARBA" id="ARBA00008769"/>
    </source>
</evidence>
<dbReference type="PANTHER" id="PTHR34001:SF3">
    <property type="entry name" value="BLL7405 PROTEIN"/>
    <property type="match status" value="1"/>
</dbReference>
<comment type="similarity">
    <text evidence="6">Belongs to the Omp25/RopB family.</text>
</comment>
<gene>
    <name evidence="9" type="ORF">NCTC12722_03876</name>
</gene>
<keyword evidence="3" id="KW-0732">Signal</keyword>
<dbReference type="Pfam" id="PF04966">
    <property type="entry name" value="OprB"/>
    <property type="match status" value="1"/>
</dbReference>
<evidence type="ECO:0000256" key="6">
    <source>
        <dbReference type="ARBA" id="ARBA00038306"/>
    </source>
</evidence>
<reference evidence="9 10" key="1">
    <citation type="submission" date="2018-06" db="EMBL/GenBank/DDBJ databases">
        <authorList>
            <consortium name="Pathogen Informatics"/>
            <person name="Doyle S."/>
        </authorList>
    </citation>
    <scope>NUCLEOTIDE SEQUENCE [LARGE SCALE GENOMIC DNA]</scope>
    <source>
        <strain evidence="9 10">NCTC12722</strain>
    </source>
</reference>
<dbReference type="InterPro" id="IPR011250">
    <property type="entry name" value="OMP/PagP_B-barrel"/>
</dbReference>
<evidence type="ECO:0000259" key="8">
    <source>
        <dbReference type="Pfam" id="PF13505"/>
    </source>
</evidence>
<accession>A0A380WCW0</accession>
<dbReference type="Gene3D" id="2.40.160.180">
    <property type="entry name" value="Carbohydrate-selective porin OprB"/>
    <property type="match status" value="1"/>
</dbReference>
<comment type="subcellular location">
    <subcellularLocation>
        <location evidence="1">Cell outer membrane</location>
    </subcellularLocation>
</comment>
<proteinExistence type="inferred from homology"/>
<keyword evidence="5" id="KW-0998">Cell outer membrane</keyword>
<dbReference type="Pfam" id="PF13505">
    <property type="entry name" value="OMP_b-brl"/>
    <property type="match status" value="1"/>
</dbReference>
<evidence type="ECO:0000256" key="4">
    <source>
        <dbReference type="ARBA" id="ARBA00023136"/>
    </source>
</evidence>
<evidence type="ECO:0000313" key="9">
    <source>
        <dbReference type="EMBL" id="SUU86646.1"/>
    </source>
</evidence>
<dbReference type="AlphaFoldDB" id="A0A380WCW0"/>
<comment type="similarity">
    <text evidence="2 7">Belongs to the OprB family.</text>
</comment>
<dbReference type="EMBL" id="UIGB01000001">
    <property type="protein sequence ID" value="SUU86646.1"/>
    <property type="molecule type" value="Genomic_DNA"/>
</dbReference>
<dbReference type="Proteomes" id="UP000254343">
    <property type="component" value="Unassembled WGS sequence"/>
</dbReference>
<sequence length="657" mass="71123">MAGGIHAIIVTSTCVSAADLPLKTPIANAYDWTGLYVGGHVGYGRGKVASDLGAQGFLFSKASFGALYGGAQIGYNYLLPSHVLLGAEVDLSFPNYLNADDVVWSGMGTPGGTTEKIDYIGTLRGRLGYASDQWLVYATGGLAWSSGHFFAVDLASGAEQTLSQVRTGWAAGGGVEFAFDARWNARLEYLYSQLGPASVAFTSGEQYGSRFDMHMIRLGLNYKLTGGTDAATPKIDASLQDNSDVWEIHGQTTYVQQGYPKFHALYSGPNSLPTSAQTKSTWTASVFIGVRPWDGGEIYYNPELLQGFGLSSTVGAGGFPNGEAQKSDFLYPHYNSSRLFLRQTFGLGGEQETVESGYGQMAGKKDISRVTVQVGKFAVHDVFDSNAYAQDPRVDFLNWSIWAAGAFDYPADKVGLTYGAVAELNQKSWALRTGYFLIGNEPNSNNFDMALFKRGGYVTELETRYALFGHPGKLRVTGWLHESFSGSYRDAVNLVLANPGLDPTDAIVSTRQGRTKYGYIFNLEQSVTDDIGVFARWSWNSGTNEISAFTDIDSSLSFGTSIGGAAWGRPSDKIGIAGAINGLSKDHRDYIAAGGLGILIGDGALNYRNEKILEAYYAYSFNKWSTLTFDYQFLADPAYNADRGPISVFSVRAHAEF</sequence>
<dbReference type="SUPFAM" id="SSF56925">
    <property type="entry name" value="OMPA-like"/>
    <property type="match status" value="1"/>
</dbReference>
<dbReference type="GO" id="GO:0009279">
    <property type="term" value="C:cell outer membrane"/>
    <property type="evidence" value="ECO:0007669"/>
    <property type="project" value="UniProtKB-SubCell"/>
</dbReference>
<evidence type="ECO:0000256" key="7">
    <source>
        <dbReference type="RuleBase" id="RU363072"/>
    </source>
</evidence>
<dbReference type="GO" id="GO:0015288">
    <property type="term" value="F:porin activity"/>
    <property type="evidence" value="ECO:0007669"/>
    <property type="project" value="InterPro"/>
</dbReference>
<dbReference type="PANTHER" id="PTHR34001">
    <property type="entry name" value="BLL7405 PROTEIN"/>
    <property type="match status" value="1"/>
</dbReference>
<feature type="domain" description="Outer membrane protein beta-barrel" evidence="8">
    <location>
        <begin position="15"/>
        <end position="223"/>
    </location>
</feature>
<protein>
    <submittedName>
        <fullName evidence="9">Opacity protein and related surface antigens</fullName>
    </submittedName>
</protein>